<organism evidence="2">
    <name type="scientific">Laccaria bicolor (strain S238N-H82 / ATCC MYA-4686)</name>
    <name type="common">Bicoloured deceiver</name>
    <name type="synonym">Laccaria laccata var. bicolor</name>
    <dbReference type="NCBI Taxonomy" id="486041"/>
    <lineage>
        <taxon>Eukaryota</taxon>
        <taxon>Fungi</taxon>
        <taxon>Dikarya</taxon>
        <taxon>Basidiomycota</taxon>
        <taxon>Agaricomycotina</taxon>
        <taxon>Agaricomycetes</taxon>
        <taxon>Agaricomycetidae</taxon>
        <taxon>Agaricales</taxon>
        <taxon>Agaricineae</taxon>
        <taxon>Hydnangiaceae</taxon>
        <taxon>Laccaria</taxon>
    </lineage>
</organism>
<dbReference type="AlphaFoldDB" id="B0DHQ9"/>
<evidence type="ECO:0000313" key="2">
    <source>
        <dbReference type="Proteomes" id="UP000001194"/>
    </source>
</evidence>
<dbReference type="EMBL" id="DS547111">
    <property type="protein sequence ID" value="EDR05770.1"/>
    <property type="molecule type" value="Genomic_DNA"/>
</dbReference>
<dbReference type="KEGG" id="lbc:LACBIDRAFT_302480"/>
<protein>
    <submittedName>
        <fullName evidence="1">Predicted protein</fullName>
    </submittedName>
</protein>
<dbReference type="InParanoid" id="B0DHQ9"/>
<gene>
    <name evidence="1" type="ORF">LACBIDRAFT_302480</name>
</gene>
<name>B0DHQ9_LACBS</name>
<accession>B0DHQ9</accession>
<dbReference type="Proteomes" id="UP000001194">
    <property type="component" value="Unassembled WGS sequence"/>
</dbReference>
<dbReference type="RefSeq" id="XP_001883446.1">
    <property type="nucleotide sequence ID" value="XM_001883411.1"/>
</dbReference>
<reference evidence="1 2" key="1">
    <citation type="journal article" date="2008" name="Nature">
        <title>The genome of Laccaria bicolor provides insights into mycorrhizal symbiosis.</title>
        <authorList>
            <person name="Martin F."/>
            <person name="Aerts A."/>
            <person name="Ahren D."/>
            <person name="Brun A."/>
            <person name="Danchin E.G.J."/>
            <person name="Duchaussoy F."/>
            <person name="Gibon J."/>
            <person name="Kohler A."/>
            <person name="Lindquist E."/>
            <person name="Pereda V."/>
            <person name="Salamov A."/>
            <person name="Shapiro H.J."/>
            <person name="Wuyts J."/>
            <person name="Blaudez D."/>
            <person name="Buee M."/>
            <person name="Brokstein P."/>
            <person name="Canbaeck B."/>
            <person name="Cohen D."/>
            <person name="Courty P.E."/>
            <person name="Coutinho P.M."/>
            <person name="Delaruelle C."/>
            <person name="Detter J.C."/>
            <person name="Deveau A."/>
            <person name="DiFazio S."/>
            <person name="Duplessis S."/>
            <person name="Fraissinet-Tachet L."/>
            <person name="Lucic E."/>
            <person name="Frey-Klett P."/>
            <person name="Fourrey C."/>
            <person name="Feussner I."/>
            <person name="Gay G."/>
            <person name="Grimwood J."/>
            <person name="Hoegger P.J."/>
            <person name="Jain P."/>
            <person name="Kilaru S."/>
            <person name="Labbe J."/>
            <person name="Lin Y.C."/>
            <person name="Legue V."/>
            <person name="Le Tacon F."/>
            <person name="Marmeisse R."/>
            <person name="Melayah D."/>
            <person name="Montanini B."/>
            <person name="Muratet M."/>
            <person name="Nehls U."/>
            <person name="Niculita-Hirzel H."/>
            <person name="Oudot-Le Secq M.P."/>
            <person name="Peter M."/>
            <person name="Quesneville H."/>
            <person name="Rajashekar B."/>
            <person name="Reich M."/>
            <person name="Rouhier N."/>
            <person name="Schmutz J."/>
            <person name="Yin T."/>
            <person name="Chalot M."/>
            <person name="Henrissat B."/>
            <person name="Kuees U."/>
            <person name="Lucas S."/>
            <person name="Van de Peer Y."/>
            <person name="Podila G.K."/>
            <person name="Polle A."/>
            <person name="Pukkila P.J."/>
            <person name="Richardson P.M."/>
            <person name="Rouze P."/>
            <person name="Sanders I.R."/>
            <person name="Stajich J.E."/>
            <person name="Tunlid A."/>
            <person name="Tuskan G."/>
            <person name="Grigoriev I.V."/>
        </authorList>
    </citation>
    <scope>NUCLEOTIDE SEQUENCE [LARGE SCALE GENOMIC DNA]</scope>
    <source>
        <strain evidence="2">S238N-H82 / ATCC MYA-4686</strain>
    </source>
</reference>
<sequence>MWATATGERWTVVQSSSVLCICRLDLQTLITLNFGPAALQYSFTQKEQWETSVRVVPKN</sequence>
<keyword evidence="2" id="KW-1185">Reference proteome</keyword>
<dbReference type="GeneID" id="6079049"/>
<dbReference type="HOGENOM" id="CLU_2961195_0_0_1"/>
<proteinExistence type="predicted"/>
<evidence type="ECO:0000313" key="1">
    <source>
        <dbReference type="EMBL" id="EDR05770.1"/>
    </source>
</evidence>